<protein>
    <submittedName>
        <fullName evidence="1">Uncharacterized protein</fullName>
    </submittedName>
</protein>
<name>A0ABP8TH34_9ACTN</name>
<accession>A0ABP8TH34</accession>
<dbReference type="RefSeq" id="WP_345354011.1">
    <property type="nucleotide sequence ID" value="NZ_BAABHJ010000008.1"/>
</dbReference>
<dbReference type="EMBL" id="BAABHJ010000008">
    <property type="protein sequence ID" value="GAA4608028.1"/>
    <property type="molecule type" value="Genomic_DNA"/>
</dbReference>
<organism evidence="1 2">
    <name type="scientific">Actinoallomurus liliacearum</name>
    <dbReference type="NCBI Taxonomy" id="1080073"/>
    <lineage>
        <taxon>Bacteria</taxon>
        <taxon>Bacillati</taxon>
        <taxon>Actinomycetota</taxon>
        <taxon>Actinomycetes</taxon>
        <taxon>Streptosporangiales</taxon>
        <taxon>Thermomonosporaceae</taxon>
        <taxon>Actinoallomurus</taxon>
    </lineage>
</organism>
<evidence type="ECO:0000313" key="1">
    <source>
        <dbReference type="EMBL" id="GAA4608028.1"/>
    </source>
</evidence>
<proteinExistence type="predicted"/>
<comment type="caution">
    <text evidence="1">The sequence shown here is derived from an EMBL/GenBank/DDBJ whole genome shotgun (WGS) entry which is preliminary data.</text>
</comment>
<reference evidence="2" key="1">
    <citation type="journal article" date="2019" name="Int. J. Syst. Evol. Microbiol.">
        <title>The Global Catalogue of Microorganisms (GCM) 10K type strain sequencing project: providing services to taxonomists for standard genome sequencing and annotation.</title>
        <authorList>
            <consortium name="The Broad Institute Genomics Platform"/>
            <consortium name="The Broad Institute Genome Sequencing Center for Infectious Disease"/>
            <person name="Wu L."/>
            <person name="Ma J."/>
        </authorList>
    </citation>
    <scope>NUCLEOTIDE SEQUENCE [LARGE SCALE GENOMIC DNA]</scope>
    <source>
        <strain evidence="2">JCM 17938</strain>
    </source>
</reference>
<sequence length="97" mass="10537">MRVLALPAVLLVAVLLVALLLAAFRRPAPDRLPDWEAATELRDGVTVVFVRQVADGRELGRHVVAEIPADASDWETRYHEAMAAARSRAAALHSETG</sequence>
<gene>
    <name evidence="1" type="ORF">GCM10023195_31060</name>
</gene>
<dbReference type="Proteomes" id="UP001500212">
    <property type="component" value="Unassembled WGS sequence"/>
</dbReference>
<keyword evidence="2" id="KW-1185">Reference proteome</keyword>
<evidence type="ECO:0000313" key="2">
    <source>
        <dbReference type="Proteomes" id="UP001500212"/>
    </source>
</evidence>